<accession>A0A3A9AHD2</accession>
<comment type="caution">
    <text evidence="1">The sequence shown here is derived from an EMBL/GenBank/DDBJ whole genome shotgun (WGS) entry which is preliminary data.</text>
</comment>
<proteinExistence type="predicted"/>
<protein>
    <submittedName>
        <fullName evidence="1">Uncharacterized protein</fullName>
    </submittedName>
</protein>
<dbReference type="AlphaFoldDB" id="A0A3A9AHD2"/>
<keyword evidence="2" id="KW-1185">Reference proteome</keyword>
<evidence type="ECO:0000313" key="1">
    <source>
        <dbReference type="EMBL" id="RKI90474.1"/>
    </source>
</evidence>
<dbReference type="Proteomes" id="UP000280696">
    <property type="component" value="Unassembled WGS sequence"/>
</dbReference>
<name>A0A3A9AHD2_9FIRM</name>
<evidence type="ECO:0000313" key="2">
    <source>
        <dbReference type="Proteomes" id="UP000280696"/>
    </source>
</evidence>
<gene>
    <name evidence="1" type="ORF">D7V94_13685</name>
</gene>
<sequence length="61" mass="6712">MAFYKTCPLCGSNLDPGESCDCQEEKEQDRRKMQSMMKIGRDGQMQMCFAGEVAGIAEVGA</sequence>
<reference evidence="1 2" key="1">
    <citation type="submission" date="2018-09" db="EMBL/GenBank/DDBJ databases">
        <title>Murine metabolic-syndrome-specific gut microbial biobank.</title>
        <authorList>
            <person name="Liu C."/>
        </authorList>
    </citation>
    <scope>NUCLEOTIDE SEQUENCE [LARGE SCALE GENOMIC DNA]</scope>
    <source>
        <strain evidence="1 2">0.1xD8-82</strain>
    </source>
</reference>
<dbReference type="RefSeq" id="WP_120470695.1">
    <property type="nucleotide sequence ID" value="NZ_RAYQ01000014.1"/>
</dbReference>
<dbReference type="OrthoDB" id="2058305at2"/>
<dbReference type="EMBL" id="RAYQ01000014">
    <property type="protein sequence ID" value="RKI90474.1"/>
    <property type="molecule type" value="Genomic_DNA"/>
</dbReference>
<organism evidence="1 2">
    <name type="scientific">Parablautia intestinalis</name>
    <dbReference type="NCBI Taxonomy" id="2320100"/>
    <lineage>
        <taxon>Bacteria</taxon>
        <taxon>Bacillati</taxon>
        <taxon>Bacillota</taxon>
        <taxon>Clostridia</taxon>
        <taxon>Lachnospirales</taxon>
        <taxon>Lachnospiraceae</taxon>
        <taxon>Parablautia</taxon>
    </lineage>
</organism>